<organism evidence="3 4">
    <name type="scientific">Luteimonas salinilitoris</name>
    <dbReference type="NCBI Taxonomy" id="3237697"/>
    <lineage>
        <taxon>Bacteria</taxon>
        <taxon>Pseudomonadati</taxon>
        <taxon>Pseudomonadota</taxon>
        <taxon>Gammaproteobacteria</taxon>
        <taxon>Lysobacterales</taxon>
        <taxon>Lysobacteraceae</taxon>
        <taxon>Luteimonas</taxon>
    </lineage>
</organism>
<feature type="chain" id="PRO_5047340833" evidence="2">
    <location>
        <begin position="26"/>
        <end position="158"/>
    </location>
</feature>
<name>A0ABV4HW16_9GAMM</name>
<accession>A0ABV4HW16</accession>
<dbReference type="PROSITE" id="PS51257">
    <property type="entry name" value="PROKAR_LIPOPROTEIN"/>
    <property type="match status" value="1"/>
</dbReference>
<evidence type="ECO:0000313" key="3">
    <source>
        <dbReference type="EMBL" id="MEZ0475862.1"/>
    </source>
</evidence>
<dbReference type="InterPro" id="IPR007298">
    <property type="entry name" value="Cu-R_lipoprotein_NlpE"/>
</dbReference>
<protein>
    <submittedName>
        <fullName evidence="3">Copper resistance protein NlpE</fullName>
    </submittedName>
</protein>
<sequence>MPTSLKTLLPVLLAVALLAGCKPEAATGPATEASATDAPAPEAARTDVPAPIDPAALAGTFTGTLPCADCPGIDTTLELRDDGSAALTEVYQERGGGAEPAPGTWTVEDAGTRLRFDPEDKASADRLYAIASGDELTQLDMEGNQIESSFNYSLKREP</sequence>
<gene>
    <name evidence="3" type="ORF">AB6713_14755</name>
</gene>
<feature type="compositionally biased region" description="Low complexity" evidence="1">
    <location>
        <begin position="29"/>
        <end position="47"/>
    </location>
</feature>
<dbReference type="Proteomes" id="UP001566331">
    <property type="component" value="Unassembled WGS sequence"/>
</dbReference>
<dbReference type="Pfam" id="PF04170">
    <property type="entry name" value="NlpE"/>
    <property type="match status" value="1"/>
</dbReference>
<feature type="region of interest" description="Disordered" evidence="1">
    <location>
        <begin position="26"/>
        <end position="48"/>
    </location>
</feature>
<keyword evidence="4" id="KW-1185">Reference proteome</keyword>
<comment type="caution">
    <text evidence="3">The sequence shown here is derived from an EMBL/GenBank/DDBJ whole genome shotgun (WGS) entry which is preliminary data.</text>
</comment>
<reference evidence="3 4" key="1">
    <citation type="submission" date="2024-07" db="EMBL/GenBank/DDBJ databases">
        <title>Luteimonas salilacus sp. nov., isolated from the shore soil of Salt Lake in Tibet of China.</title>
        <authorList>
            <person name="Zhang X."/>
            <person name="Li A."/>
        </authorList>
    </citation>
    <scope>NUCLEOTIDE SEQUENCE [LARGE SCALE GENOMIC DNA]</scope>
    <source>
        <strain evidence="3 4">B3-2-R+30</strain>
    </source>
</reference>
<evidence type="ECO:0000256" key="1">
    <source>
        <dbReference type="SAM" id="MobiDB-lite"/>
    </source>
</evidence>
<proteinExistence type="predicted"/>
<keyword evidence="2" id="KW-0732">Signal</keyword>
<evidence type="ECO:0000256" key="2">
    <source>
        <dbReference type="SAM" id="SignalP"/>
    </source>
</evidence>
<dbReference type="RefSeq" id="WP_370564771.1">
    <property type="nucleotide sequence ID" value="NZ_JBFWIB010000010.1"/>
</dbReference>
<dbReference type="Gene3D" id="2.40.128.640">
    <property type="match status" value="1"/>
</dbReference>
<evidence type="ECO:0000313" key="4">
    <source>
        <dbReference type="Proteomes" id="UP001566331"/>
    </source>
</evidence>
<feature type="signal peptide" evidence="2">
    <location>
        <begin position="1"/>
        <end position="25"/>
    </location>
</feature>
<dbReference type="EMBL" id="JBFWIC010000023">
    <property type="protein sequence ID" value="MEZ0475862.1"/>
    <property type="molecule type" value="Genomic_DNA"/>
</dbReference>